<evidence type="ECO:0000313" key="3">
    <source>
        <dbReference type="Proteomes" id="UP001149090"/>
    </source>
</evidence>
<reference evidence="2" key="1">
    <citation type="submission" date="2022-10" db="EMBL/GenBank/DDBJ databases">
        <title>Novel sulphate-reducing endosymbionts in the free-living metamonad Anaeramoeba.</title>
        <authorList>
            <person name="Jerlstrom-Hultqvist J."/>
            <person name="Cepicka I."/>
            <person name="Gallot-Lavallee L."/>
            <person name="Salas-Leiva D."/>
            <person name="Curtis B.A."/>
            <person name="Zahonova K."/>
            <person name="Pipaliya S."/>
            <person name="Dacks J."/>
            <person name="Roger A.J."/>
        </authorList>
    </citation>
    <scope>NUCLEOTIDE SEQUENCE</scope>
    <source>
        <strain evidence="2">BMAN</strain>
    </source>
</reference>
<gene>
    <name evidence="2" type="ORF">M0811_10669</name>
</gene>
<sequence>MYNLYLTEDRYIKILDISNQNNSFEFNSILHDFREYFLEGKYKTNPKYHQAKIILNQKYLGNCRIKLTNSHQLYLLTKNLEMHRIFLNIECKTMTNINNPKELRIETQKNTLSLIFSKVNECKIFEEKIVMNKRPQSPRKITTDSHFQGILYIIDNESFCEGSIKIQNGISSQICISQDDGQEIYKEKISDINIFSSTANKRLVRIQNAFGKEVIFSFLTEIARSQFLDQIQKLKEKSTEKEIKQEKELEIEIEIESEKEKEKEIKQEKEMHEIQRKISTLNELERLLNTHLQDFSENLTNYEVKFLSTDSISAAVLILEEDHLLINKNEQIINADYKTTKIYYHPRNNEVLRILIEKPSKISFVVKFFTHDLRSIFVDKFKRYKEFIMDSDDLIVSSTQKFFVKIIDTQKRFRGNGTFTFENIDNSSRLFLDTRIGILELKNQAQLSLSNDQGKFIKIKSDQNDSNRLVFLFNDQKKQNDFAILFANHLKNYLKSSDFLTLKNQLEFSVKWIKLENFQNAFGLISIQFETMTLIATCEKSIFNFKLSNISKLIQSNKRKTVSYIIIDSKHSLKIQFENQNQREKFQQIFEHCLTLI</sequence>
<dbReference type="EMBL" id="JAPDFW010000093">
    <property type="protein sequence ID" value="KAJ5070599.1"/>
    <property type="molecule type" value="Genomic_DNA"/>
</dbReference>
<dbReference type="Proteomes" id="UP001149090">
    <property type="component" value="Unassembled WGS sequence"/>
</dbReference>
<name>A0A9Q0R815_ANAIG</name>
<evidence type="ECO:0000313" key="2">
    <source>
        <dbReference type="EMBL" id="KAJ5070599.1"/>
    </source>
</evidence>
<accession>A0A9Q0R815</accession>
<feature type="coiled-coil region" evidence="1">
    <location>
        <begin position="248"/>
        <end position="275"/>
    </location>
</feature>
<evidence type="ECO:0000256" key="1">
    <source>
        <dbReference type="SAM" id="Coils"/>
    </source>
</evidence>
<comment type="caution">
    <text evidence="2">The sequence shown here is derived from an EMBL/GenBank/DDBJ whole genome shotgun (WGS) entry which is preliminary data.</text>
</comment>
<protein>
    <submittedName>
        <fullName evidence="2">Uncharacterized protein</fullName>
    </submittedName>
</protein>
<keyword evidence="1" id="KW-0175">Coiled coil</keyword>
<keyword evidence="3" id="KW-1185">Reference proteome</keyword>
<organism evidence="2 3">
    <name type="scientific">Anaeramoeba ignava</name>
    <name type="common">Anaerobic marine amoeba</name>
    <dbReference type="NCBI Taxonomy" id="1746090"/>
    <lineage>
        <taxon>Eukaryota</taxon>
        <taxon>Metamonada</taxon>
        <taxon>Anaeramoebidae</taxon>
        <taxon>Anaeramoeba</taxon>
    </lineage>
</organism>
<proteinExistence type="predicted"/>
<dbReference type="AlphaFoldDB" id="A0A9Q0R815"/>